<dbReference type="AlphaFoldDB" id="A0A812P8M6"/>
<evidence type="ECO:0000313" key="2">
    <source>
        <dbReference type="Proteomes" id="UP000601435"/>
    </source>
</evidence>
<name>A0A812P8M6_9DINO</name>
<proteinExistence type="predicted"/>
<feature type="non-terminal residue" evidence="1">
    <location>
        <position position="72"/>
    </location>
</feature>
<reference evidence="1" key="1">
    <citation type="submission" date="2021-02" db="EMBL/GenBank/DDBJ databases">
        <authorList>
            <person name="Dougan E. K."/>
            <person name="Rhodes N."/>
            <person name="Thang M."/>
            <person name="Chan C."/>
        </authorList>
    </citation>
    <scope>NUCLEOTIDE SEQUENCE</scope>
</reference>
<dbReference type="EMBL" id="CAJNJA010014404">
    <property type="protein sequence ID" value="CAE7341635.1"/>
    <property type="molecule type" value="Genomic_DNA"/>
</dbReference>
<comment type="caution">
    <text evidence="1">The sequence shown here is derived from an EMBL/GenBank/DDBJ whole genome shotgun (WGS) entry which is preliminary data.</text>
</comment>
<accession>A0A812P8M6</accession>
<dbReference type="OrthoDB" id="441556at2759"/>
<sequence>DEFSSYLHVVGKRGEPGKAGQFVIEEMPGYFLISSKQWPEWFLFVDEMGRLRAEPGDPGSKGHFLLNRKIPQ</sequence>
<protein>
    <submittedName>
        <fullName evidence="1">Uncharacterized protein</fullName>
    </submittedName>
</protein>
<evidence type="ECO:0000313" key="1">
    <source>
        <dbReference type="EMBL" id="CAE7341635.1"/>
    </source>
</evidence>
<keyword evidence="2" id="KW-1185">Reference proteome</keyword>
<gene>
    <name evidence="1" type="ORF">SNEC2469_LOCUS8803</name>
</gene>
<dbReference type="Proteomes" id="UP000601435">
    <property type="component" value="Unassembled WGS sequence"/>
</dbReference>
<feature type="non-terminal residue" evidence="1">
    <location>
        <position position="1"/>
    </location>
</feature>
<organism evidence="1 2">
    <name type="scientific">Symbiodinium necroappetens</name>
    <dbReference type="NCBI Taxonomy" id="1628268"/>
    <lineage>
        <taxon>Eukaryota</taxon>
        <taxon>Sar</taxon>
        <taxon>Alveolata</taxon>
        <taxon>Dinophyceae</taxon>
        <taxon>Suessiales</taxon>
        <taxon>Symbiodiniaceae</taxon>
        <taxon>Symbiodinium</taxon>
    </lineage>
</organism>